<dbReference type="EMBL" id="SGXE01000001">
    <property type="protein sequence ID" value="RZS99836.1"/>
    <property type="molecule type" value="Genomic_DNA"/>
</dbReference>
<evidence type="ECO:0000256" key="1">
    <source>
        <dbReference type="SAM" id="MobiDB-lite"/>
    </source>
</evidence>
<comment type="caution">
    <text evidence="2">The sequence shown here is derived from an EMBL/GenBank/DDBJ whole genome shotgun (WGS) entry which is preliminary data.</text>
</comment>
<sequence length="45" mass="5205">MGIKKKKNNQDRAVISFYGKLKPPRGKFKTRARNMKKALQKNTKG</sequence>
<proteinExistence type="predicted"/>
<feature type="region of interest" description="Disordered" evidence="1">
    <location>
        <begin position="21"/>
        <end position="45"/>
    </location>
</feature>
<reference evidence="2 3" key="1">
    <citation type="submission" date="2019-02" db="EMBL/GenBank/DDBJ databases">
        <title>Genomic Encyclopedia of Type Strains, Phase IV (KMG-IV): sequencing the most valuable type-strain genomes for metagenomic binning, comparative biology and taxonomic classification.</title>
        <authorList>
            <person name="Goeker M."/>
        </authorList>
    </citation>
    <scope>NUCLEOTIDE SEQUENCE [LARGE SCALE GENOMIC DNA]</scope>
    <source>
        <strain evidence="2 3">DSM 17196</strain>
    </source>
</reference>
<protein>
    <submittedName>
        <fullName evidence="2">Uncharacterized protein</fullName>
    </submittedName>
</protein>
<evidence type="ECO:0000313" key="3">
    <source>
        <dbReference type="Proteomes" id="UP000292262"/>
    </source>
</evidence>
<dbReference type="RefSeq" id="WP_165389005.1">
    <property type="nucleotide sequence ID" value="NZ_SGXE01000001.1"/>
</dbReference>
<evidence type="ECO:0000313" key="2">
    <source>
        <dbReference type="EMBL" id="RZS99836.1"/>
    </source>
</evidence>
<organism evidence="2 3">
    <name type="scientific">Aquimarina brevivitae</name>
    <dbReference type="NCBI Taxonomy" id="323412"/>
    <lineage>
        <taxon>Bacteria</taxon>
        <taxon>Pseudomonadati</taxon>
        <taxon>Bacteroidota</taxon>
        <taxon>Flavobacteriia</taxon>
        <taxon>Flavobacteriales</taxon>
        <taxon>Flavobacteriaceae</taxon>
        <taxon>Aquimarina</taxon>
    </lineage>
</organism>
<dbReference type="Proteomes" id="UP000292262">
    <property type="component" value="Unassembled WGS sequence"/>
</dbReference>
<keyword evidence="3" id="KW-1185">Reference proteome</keyword>
<gene>
    <name evidence="2" type="ORF">EV197_1064</name>
</gene>
<feature type="compositionally biased region" description="Basic residues" evidence="1">
    <location>
        <begin position="22"/>
        <end position="45"/>
    </location>
</feature>
<dbReference type="AlphaFoldDB" id="A0A4Q7PH25"/>
<name>A0A4Q7PH25_9FLAO</name>
<accession>A0A4Q7PH25</accession>